<protein>
    <recommendedName>
        <fullName evidence="6">NAD kinase</fullName>
        <ecNumber evidence="6">2.7.1.23</ecNumber>
    </recommendedName>
    <alternativeName>
        <fullName evidence="6">ATP-dependent NAD kinase</fullName>
    </alternativeName>
</protein>
<feature type="binding site" evidence="6">
    <location>
        <begin position="146"/>
        <end position="147"/>
    </location>
    <ligand>
        <name>NAD(+)</name>
        <dbReference type="ChEBI" id="CHEBI:57540"/>
    </ligand>
</feature>
<evidence type="ECO:0000256" key="5">
    <source>
        <dbReference type="ARBA" id="ARBA00047925"/>
    </source>
</evidence>
<keyword evidence="4 6" id="KW-0520">NAD</keyword>
<dbReference type="GO" id="GO:0005524">
    <property type="term" value="F:ATP binding"/>
    <property type="evidence" value="ECO:0007669"/>
    <property type="project" value="UniProtKB-KW"/>
</dbReference>
<evidence type="ECO:0000256" key="1">
    <source>
        <dbReference type="ARBA" id="ARBA00022679"/>
    </source>
</evidence>
<dbReference type="GO" id="GO:0006741">
    <property type="term" value="P:NADP+ biosynthetic process"/>
    <property type="evidence" value="ECO:0007669"/>
    <property type="project" value="UniProtKB-UniRule"/>
</dbReference>
<comment type="cofactor">
    <cofactor evidence="6">
        <name>a divalent metal cation</name>
        <dbReference type="ChEBI" id="CHEBI:60240"/>
    </cofactor>
</comment>
<keyword evidence="6" id="KW-0067">ATP-binding</keyword>
<keyword evidence="2 6" id="KW-0418">Kinase</keyword>
<feature type="binding site" evidence="6">
    <location>
        <begin position="73"/>
        <end position="74"/>
    </location>
    <ligand>
        <name>NAD(+)</name>
        <dbReference type="ChEBI" id="CHEBI:57540"/>
    </ligand>
</feature>
<feature type="binding site" evidence="6">
    <location>
        <begin position="187"/>
        <end position="192"/>
    </location>
    <ligand>
        <name>NAD(+)</name>
        <dbReference type="ChEBI" id="CHEBI:57540"/>
    </ligand>
</feature>
<dbReference type="GO" id="GO:0005737">
    <property type="term" value="C:cytoplasm"/>
    <property type="evidence" value="ECO:0007669"/>
    <property type="project" value="UniProtKB-SubCell"/>
</dbReference>
<dbReference type="GO" id="GO:0003951">
    <property type="term" value="F:NAD+ kinase activity"/>
    <property type="evidence" value="ECO:0007669"/>
    <property type="project" value="UniProtKB-UniRule"/>
</dbReference>
<dbReference type="Gene3D" id="2.60.200.30">
    <property type="entry name" value="Probable inorganic polyphosphate/atp-NAD kinase, domain 2"/>
    <property type="match status" value="1"/>
</dbReference>
<dbReference type="HAMAP" id="MF_00361">
    <property type="entry name" value="NAD_kinase"/>
    <property type="match status" value="1"/>
</dbReference>
<sequence>MHIGIHGKKFDQKTAPFIQKVFDELDKRKAEIVISEEYQEQLSKNRITARRYATYKEQDDLQYLDFMFTLGGDGTLLEALTHVGPTEVPILGINTGRLGFLATTSKQEIEQAIQCLFSSDYSYDERTLLRLESDEKLFDGLNFALNDFTILKKDTTSMIVVHAYIDGEFLNSYWADGIIVSTPTGSTGYNISCGGPLVLPQSNNFIITPVSPHNLTVRPIVVPDNCELSFTVEGRSGNFLISLDSRFETIDDSVRLKVVKEKFKAKLVKLRDNNYFETLRQKLNWGLDVRN</sequence>
<keyword evidence="6" id="KW-0547">Nucleotide-binding</keyword>
<keyword evidence="6" id="KW-0963">Cytoplasm</keyword>
<dbReference type="STRING" id="1237149.C900_02726"/>
<evidence type="ECO:0000256" key="4">
    <source>
        <dbReference type="ARBA" id="ARBA00023027"/>
    </source>
</evidence>
<proteinExistence type="inferred from homology"/>
<comment type="caution">
    <text evidence="7">The sequence shown here is derived from an EMBL/GenBank/DDBJ whole genome shotgun (WGS) entry which is preliminary data.</text>
</comment>
<dbReference type="RefSeq" id="WP_009580029.1">
    <property type="nucleotide sequence ID" value="NZ_AMZN01000040.1"/>
</dbReference>
<comment type="function">
    <text evidence="6">Involved in the regulation of the intracellular balance of NAD and NADP, and is a key enzyme in the biosynthesis of NADP. Catalyzes specifically the phosphorylation on 2'-hydroxyl of the adenosine moiety of NAD to yield NADP.</text>
</comment>
<feature type="binding site" evidence="6">
    <location>
        <position position="176"/>
    </location>
    <ligand>
        <name>NAD(+)</name>
        <dbReference type="ChEBI" id="CHEBI:57540"/>
    </ligand>
</feature>
<dbReference type="AlphaFoldDB" id="L8JR94"/>
<comment type="catalytic activity">
    <reaction evidence="5 6">
        <text>NAD(+) + ATP = ADP + NADP(+) + H(+)</text>
        <dbReference type="Rhea" id="RHEA:18629"/>
        <dbReference type="ChEBI" id="CHEBI:15378"/>
        <dbReference type="ChEBI" id="CHEBI:30616"/>
        <dbReference type="ChEBI" id="CHEBI:57540"/>
        <dbReference type="ChEBI" id="CHEBI:58349"/>
        <dbReference type="ChEBI" id="CHEBI:456216"/>
        <dbReference type="EC" id="2.7.1.23"/>
    </reaction>
</comment>
<evidence type="ECO:0000313" key="7">
    <source>
        <dbReference type="EMBL" id="ELR71385.1"/>
    </source>
</evidence>
<organism evidence="7 8">
    <name type="scientific">Fulvivirga imtechensis AK7</name>
    <dbReference type="NCBI Taxonomy" id="1237149"/>
    <lineage>
        <taxon>Bacteria</taxon>
        <taxon>Pseudomonadati</taxon>
        <taxon>Bacteroidota</taxon>
        <taxon>Cytophagia</taxon>
        <taxon>Cytophagales</taxon>
        <taxon>Fulvivirgaceae</taxon>
        <taxon>Fulvivirga</taxon>
    </lineage>
</organism>
<evidence type="ECO:0000256" key="3">
    <source>
        <dbReference type="ARBA" id="ARBA00022857"/>
    </source>
</evidence>
<dbReference type="PATRIC" id="fig|1237149.3.peg.2482"/>
<accession>L8JR94</accession>
<keyword evidence="8" id="KW-1185">Reference proteome</keyword>
<dbReference type="Proteomes" id="UP000011135">
    <property type="component" value="Unassembled WGS sequence"/>
</dbReference>
<keyword evidence="1 6" id="KW-0808">Transferase</keyword>
<dbReference type="SUPFAM" id="SSF111331">
    <property type="entry name" value="NAD kinase/diacylglycerol kinase-like"/>
    <property type="match status" value="1"/>
</dbReference>
<dbReference type="PANTHER" id="PTHR20275:SF0">
    <property type="entry name" value="NAD KINASE"/>
    <property type="match status" value="1"/>
</dbReference>
<keyword evidence="3 6" id="KW-0521">NADP</keyword>
<dbReference type="InterPro" id="IPR017438">
    <property type="entry name" value="ATP-NAD_kinase_N"/>
</dbReference>
<dbReference type="EMBL" id="AMZN01000040">
    <property type="protein sequence ID" value="ELR71385.1"/>
    <property type="molecule type" value="Genomic_DNA"/>
</dbReference>
<dbReference type="GO" id="GO:0046872">
    <property type="term" value="F:metal ion binding"/>
    <property type="evidence" value="ECO:0007669"/>
    <property type="project" value="UniProtKB-UniRule"/>
</dbReference>
<comment type="similarity">
    <text evidence="6">Belongs to the NAD kinase family.</text>
</comment>
<evidence type="ECO:0000256" key="6">
    <source>
        <dbReference type="HAMAP-Rule" id="MF_00361"/>
    </source>
</evidence>
<dbReference type="GO" id="GO:0051287">
    <property type="term" value="F:NAD binding"/>
    <property type="evidence" value="ECO:0007669"/>
    <property type="project" value="UniProtKB-ARBA"/>
</dbReference>
<dbReference type="PANTHER" id="PTHR20275">
    <property type="entry name" value="NAD KINASE"/>
    <property type="match status" value="1"/>
</dbReference>
<reference evidence="7 8" key="1">
    <citation type="submission" date="2012-12" db="EMBL/GenBank/DDBJ databases">
        <title>Genome assembly of Fulvivirga imtechensis AK7.</title>
        <authorList>
            <person name="Nupur N."/>
            <person name="Khatri I."/>
            <person name="Kumar R."/>
            <person name="Subramanian S."/>
            <person name="Pinnaka A."/>
        </authorList>
    </citation>
    <scope>NUCLEOTIDE SEQUENCE [LARGE SCALE GENOMIC DNA]</scope>
    <source>
        <strain evidence="7 8">AK7</strain>
    </source>
</reference>
<gene>
    <name evidence="6" type="primary">nadK</name>
    <name evidence="7" type="ORF">C900_02726</name>
</gene>
<dbReference type="OrthoDB" id="9774737at2"/>
<dbReference type="eggNOG" id="COG0061">
    <property type="taxonomic scope" value="Bacteria"/>
</dbReference>
<dbReference type="InterPro" id="IPR016064">
    <property type="entry name" value="NAD/diacylglycerol_kinase_sf"/>
</dbReference>
<feature type="active site" description="Proton acceptor" evidence="6">
    <location>
        <position position="73"/>
    </location>
</feature>
<dbReference type="GO" id="GO:0019674">
    <property type="term" value="P:NAD+ metabolic process"/>
    <property type="evidence" value="ECO:0007669"/>
    <property type="project" value="InterPro"/>
</dbReference>
<dbReference type="NCBIfam" id="NF002521">
    <property type="entry name" value="PRK01911.1"/>
    <property type="match status" value="1"/>
</dbReference>
<comment type="subcellular location">
    <subcellularLocation>
        <location evidence="6">Cytoplasm</location>
    </subcellularLocation>
</comment>
<comment type="caution">
    <text evidence="6">Lacks conserved residue(s) required for the propagation of feature annotation.</text>
</comment>
<dbReference type="Pfam" id="PF01513">
    <property type="entry name" value="NAD_kinase"/>
    <property type="match status" value="1"/>
</dbReference>
<evidence type="ECO:0000256" key="2">
    <source>
        <dbReference type="ARBA" id="ARBA00022777"/>
    </source>
</evidence>
<dbReference type="InterPro" id="IPR002504">
    <property type="entry name" value="NADK"/>
</dbReference>
<name>L8JR94_9BACT</name>
<dbReference type="InterPro" id="IPR017437">
    <property type="entry name" value="ATP-NAD_kinase_PpnK-typ_C"/>
</dbReference>
<dbReference type="EC" id="2.7.1.23" evidence="6"/>
<evidence type="ECO:0000313" key="8">
    <source>
        <dbReference type="Proteomes" id="UP000011135"/>
    </source>
</evidence>
<dbReference type="Pfam" id="PF20143">
    <property type="entry name" value="NAD_kinase_C"/>
    <property type="match status" value="1"/>
</dbReference>
<dbReference type="Gene3D" id="3.40.50.10330">
    <property type="entry name" value="Probable inorganic polyphosphate/atp-NAD kinase, domain 1"/>
    <property type="match status" value="1"/>
</dbReference>